<dbReference type="SUPFAM" id="SSF51215">
    <property type="entry name" value="Regulatory protein AraC"/>
    <property type="match status" value="1"/>
</dbReference>
<comment type="caution">
    <text evidence="7">The sequence shown here is derived from an EMBL/GenBank/DDBJ whole genome shotgun (WGS) entry which is preliminary data.</text>
</comment>
<dbReference type="PROSITE" id="PS00041">
    <property type="entry name" value="HTH_ARAC_FAMILY_1"/>
    <property type="match status" value="1"/>
</dbReference>
<dbReference type="InterPro" id="IPR050204">
    <property type="entry name" value="AraC_XylS_family_regulators"/>
</dbReference>
<evidence type="ECO:0000256" key="5">
    <source>
        <dbReference type="SAM" id="MobiDB-lite"/>
    </source>
</evidence>
<gene>
    <name evidence="7" type="ORF">AVW11_20745</name>
</gene>
<keyword evidence="8" id="KW-1185">Reference proteome</keyword>
<dbReference type="InterPro" id="IPR035418">
    <property type="entry name" value="AraC-bd_2"/>
</dbReference>
<dbReference type="InterPro" id="IPR037923">
    <property type="entry name" value="HTH-like"/>
</dbReference>
<evidence type="ECO:0000256" key="3">
    <source>
        <dbReference type="ARBA" id="ARBA00023159"/>
    </source>
</evidence>
<dbReference type="InterPro" id="IPR018060">
    <property type="entry name" value="HTH_AraC"/>
</dbReference>
<dbReference type="Pfam" id="PF12833">
    <property type="entry name" value="HTH_18"/>
    <property type="match status" value="1"/>
</dbReference>
<accession>A0ABX3G090</accession>
<evidence type="ECO:0000313" key="8">
    <source>
        <dbReference type="Proteomes" id="UP000187151"/>
    </source>
</evidence>
<dbReference type="SMART" id="SM00342">
    <property type="entry name" value="HTH_ARAC"/>
    <property type="match status" value="1"/>
</dbReference>
<dbReference type="InterPro" id="IPR020449">
    <property type="entry name" value="Tscrpt_reg_AraC-type_HTH"/>
</dbReference>
<dbReference type="SUPFAM" id="SSF46689">
    <property type="entry name" value="Homeodomain-like"/>
    <property type="match status" value="1"/>
</dbReference>
<reference evidence="7 8" key="1">
    <citation type="submission" date="2016-01" db="EMBL/GenBank/DDBJ databases">
        <title>Streptomyces amritsarensis strain MTCC 11845 genome sequencing and assembly.</title>
        <authorList>
            <person name="Sharma D."/>
            <person name="Nair G.R."/>
            <person name="Kaur G."/>
            <person name="Manhas R.K."/>
            <person name="Mayilraj S."/>
        </authorList>
    </citation>
    <scope>NUCLEOTIDE SEQUENCE [LARGE SCALE GENOMIC DNA]</scope>
    <source>
        <strain evidence="7 8">MTCC 11845</strain>
    </source>
</reference>
<dbReference type="PANTHER" id="PTHR46796:SF6">
    <property type="entry name" value="ARAC SUBFAMILY"/>
    <property type="match status" value="1"/>
</dbReference>
<dbReference type="PROSITE" id="PS01124">
    <property type="entry name" value="HTH_ARAC_FAMILY_2"/>
    <property type="match status" value="1"/>
</dbReference>
<dbReference type="InterPro" id="IPR018062">
    <property type="entry name" value="HTH_AraC-typ_CS"/>
</dbReference>
<organism evidence="7 8">
    <name type="scientific">Streptomyces amritsarensis</name>
    <dbReference type="NCBI Taxonomy" id="681158"/>
    <lineage>
        <taxon>Bacteria</taxon>
        <taxon>Bacillati</taxon>
        <taxon>Actinomycetota</taxon>
        <taxon>Actinomycetes</taxon>
        <taxon>Kitasatosporales</taxon>
        <taxon>Streptomycetaceae</taxon>
        <taxon>Streptomyces</taxon>
    </lineage>
</organism>
<evidence type="ECO:0000256" key="2">
    <source>
        <dbReference type="ARBA" id="ARBA00023125"/>
    </source>
</evidence>
<dbReference type="Pfam" id="PF14525">
    <property type="entry name" value="AraC_binding_2"/>
    <property type="match status" value="1"/>
</dbReference>
<dbReference type="EMBL" id="MQUR01000049">
    <property type="protein sequence ID" value="OLZ63451.1"/>
    <property type="molecule type" value="Genomic_DNA"/>
</dbReference>
<evidence type="ECO:0000256" key="4">
    <source>
        <dbReference type="ARBA" id="ARBA00023163"/>
    </source>
</evidence>
<feature type="region of interest" description="Disordered" evidence="5">
    <location>
        <begin position="303"/>
        <end position="338"/>
    </location>
</feature>
<keyword evidence="1" id="KW-0805">Transcription regulation</keyword>
<dbReference type="Gene3D" id="1.10.10.60">
    <property type="entry name" value="Homeodomain-like"/>
    <property type="match status" value="1"/>
</dbReference>
<dbReference type="Proteomes" id="UP000187151">
    <property type="component" value="Unassembled WGS sequence"/>
</dbReference>
<evidence type="ECO:0000256" key="1">
    <source>
        <dbReference type="ARBA" id="ARBA00023015"/>
    </source>
</evidence>
<evidence type="ECO:0000313" key="7">
    <source>
        <dbReference type="EMBL" id="OLZ63451.1"/>
    </source>
</evidence>
<feature type="compositionally biased region" description="Pro residues" evidence="5">
    <location>
        <begin position="323"/>
        <end position="338"/>
    </location>
</feature>
<keyword evidence="2" id="KW-0238">DNA-binding</keyword>
<feature type="domain" description="HTH araC/xylS-type" evidence="6">
    <location>
        <begin position="215"/>
        <end position="316"/>
    </location>
</feature>
<name>A0ABX3G090_9ACTN</name>
<evidence type="ECO:0000259" key="6">
    <source>
        <dbReference type="PROSITE" id="PS01124"/>
    </source>
</evidence>
<sequence length="338" mass="37464">MLLMDLDTLPPEDRVDAFHHAMNDASVPNDIVHESPESGIRARFETWRVGGLDLFDVRSTGFEVRRTAKHVRWHRDRPVVSVSLQTSGTHRAENAGERYVLGPDDIGVFHELTPRRYGWAGDGASWAVTIDMEHLGVPVDTVVQASVRLRASPLHDLVLAHLRSLRRDPGLLEADPGAAALGNATTDLVRALLTSAAHPADDRRVRAAMDDSLAHRILAYTRRHLTEPDLTPDRIARAHCISKRQLYTTLGQAGIRLEQWVISERLEAACRLLASPQNAGLPVSAVAARSGFTSPSHFTRRFRDAYGTTPREWRRHRNQGTPRPGPAAPPHPIPIPIP</sequence>
<keyword evidence="4" id="KW-0804">Transcription</keyword>
<dbReference type="PRINTS" id="PR00032">
    <property type="entry name" value="HTHARAC"/>
</dbReference>
<proteinExistence type="predicted"/>
<dbReference type="InterPro" id="IPR009057">
    <property type="entry name" value="Homeodomain-like_sf"/>
</dbReference>
<dbReference type="PANTHER" id="PTHR46796">
    <property type="entry name" value="HTH-TYPE TRANSCRIPTIONAL ACTIVATOR RHAS-RELATED"/>
    <property type="match status" value="1"/>
</dbReference>
<protein>
    <submittedName>
        <fullName evidence="7">Transcriptional regulator</fullName>
    </submittedName>
</protein>
<keyword evidence="3" id="KW-0010">Activator</keyword>